<dbReference type="EMBL" id="UINC01080496">
    <property type="protein sequence ID" value="SVC23482.1"/>
    <property type="molecule type" value="Genomic_DNA"/>
</dbReference>
<sequence>MDSECQIDLLDNFSRGVNDTHLADLAENETINLIYTDLLLSSTIDQLDQDYAYIYHFAAVIGVQHVLKSPFDVLEKNFILLQNALKIARKQKKLRRFIFTSTSEVYAGTLNHY</sequence>
<dbReference type="InterPro" id="IPR001509">
    <property type="entry name" value="Epimerase_deHydtase"/>
</dbReference>
<dbReference type="Pfam" id="PF01370">
    <property type="entry name" value="Epimerase"/>
    <property type="match status" value="1"/>
</dbReference>
<evidence type="ECO:0000313" key="2">
    <source>
        <dbReference type="EMBL" id="SVC23482.1"/>
    </source>
</evidence>
<organism evidence="2">
    <name type="scientific">marine metagenome</name>
    <dbReference type="NCBI Taxonomy" id="408172"/>
    <lineage>
        <taxon>unclassified sequences</taxon>
        <taxon>metagenomes</taxon>
        <taxon>ecological metagenomes</taxon>
    </lineage>
</organism>
<dbReference type="Gene3D" id="3.40.50.720">
    <property type="entry name" value="NAD(P)-binding Rossmann-like Domain"/>
    <property type="match status" value="1"/>
</dbReference>
<accession>A0A382KJG5</accession>
<evidence type="ECO:0000259" key="1">
    <source>
        <dbReference type="Pfam" id="PF01370"/>
    </source>
</evidence>
<protein>
    <recommendedName>
        <fullName evidence="1">NAD-dependent epimerase/dehydratase domain-containing protein</fullName>
    </recommendedName>
</protein>
<feature type="domain" description="NAD-dependent epimerase/dehydratase" evidence="1">
    <location>
        <begin position="10"/>
        <end position="107"/>
    </location>
</feature>
<dbReference type="AlphaFoldDB" id="A0A382KJG5"/>
<name>A0A382KJG5_9ZZZZ</name>
<dbReference type="InterPro" id="IPR036291">
    <property type="entry name" value="NAD(P)-bd_dom_sf"/>
</dbReference>
<feature type="non-terminal residue" evidence="2">
    <location>
        <position position="113"/>
    </location>
</feature>
<gene>
    <name evidence="2" type="ORF">METZ01_LOCUS276336</name>
</gene>
<reference evidence="2" key="1">
    <citation type="submission" date="2018-05" db="EMBL/GenBank/DDBJ databases">
        <authorList>
            <person name="Lanie J.A."/>
            <person name="Ng W.-L."/>
            <person name="Kazmierczak K.M."/>
            <person name="Andrzejewski T.M."/>
            <person name="Davidsen T.M."/>
            <person name="Wayne K.J."/>
            <person name="Tettelin H."/>
            <person name="Glass J.I."/>
            <person name="Rusch D."/>
            <person name="Podicherti R."/>
            <person name="Tsui H.-C.T."/>
            <person name="Winkler M.E."/>
        </authorList>
    </citation>
    <scope>NUCLEOTIDE SEQUENCE</scope>
</reference>
<proteinExistence type="predicted"/>
<dbReference type="SUPFAM" id="SSF51735">
    <property type="entry name" value="NAD(P)-binding Rossmann-fold domains"/>
    <property type="match status" value="1"/>
</dbReference>